<dbReference type="Pfam" id="PF00930">
    <property type="entry name" value="DPPIV_N"/>
    <property type="match status" value="1"/>
</dbReference>
<organism evidence="3 4">
    <name type="scientific">Longispora fulva</name>
    <dbReference type="NCBI Taxonomy" id="619741"/>
    <lineage>
        <taxon>Bacteria</taxon>
        <taxon>Bacillati</taxon>
        <taxon>Actinomycetota</taxon>
        <taxon>Actinomycetes</taxon>
        <taxon>Micromonosporales</taxon>
        <taxon>Micromonosporaceae</taxon>
        <taxon>Longispora</taxon>
    </lineage>
</organism>
<keyword evidence="3" id="KW-0378">Hydrolase</keyword>
<evidence type="ECO:0000259" key="2">
    <source>
        <dbReference type="Pfam" id="PF00930"/>
    </source>
</evidence>
<name>A0A8J7GHW4_9ACTN</name>
<proteinExistence type="predicted"/>
<dbReference type="InterPro" id="IPR029058">
    <property type="entry name" value="AB_hydrolase_fold"/>
</dbReference>
<evidence type="ECO:0000313" key="3">
    <source>
        <dbReference type="EMBL" id="MBG6137815.1"/>
    </source>
</evidence>
<dbReference type="PANTHER" id="PTHR11731:SF193">
    <property type="entry name" value="DIPEPTIDYL PEPTIDASE 9"/>
    <property type="match status" value="1"/>
</dbReference>
<dbReference type="GO" id="GO:0006508">
    <property type="term" value="P:proteolysis"/>
    <property type="evidence" value="ECO:0007669"/>
    <property type="project" value="InterPro"/>
</dbReference>
<dbReference type="GO" id="GO:0008236">
    <property type="term" value="F:serine-type peptidase activity"/>
    <property type="evidence" value="ECO:0007669"/>
    <property type="project" value="InterPro"/>
</dbReference>
<feature type="domain" description="Peptidase S9 prolyl oligopeptidase catalytic" evidence="1">
    <location>
        <begin position="479"/>
        <end position="673"/>
    </location>
</feature>
<dbReference type="PANTHER" id="PTHR11731">
    <property type="entry name" value="PROTEASE FAMILY S9B,C DIPEPTIDYL-PEPTIDASE IV-RELATED"/>
    <property type="match status" value="1"/>
</dbReference>
<keyword evidence="4" id="KW-1185">Reference proteome</keyword>
<evidence type="ECO:0000313" key="4">
    <source>
        <dbReference type="Proteomes" id="UP000622552"/>
    </source>
</evidence>
<evidence type="ECO:0000259" key="1">
    <source>
        <dbReference type="Pfam" id="PF00326"/>
    </source>
</evidence>
<dbReference type="RefSeq" id="WP_197004637.1">
    <property type="nucleotide sequence ID" value="NZ_BONS01000024.1"/>
</dbReference>
<dbReference type="Gene3D" id="3.40.50.1820">
    <property type="entry name" value="alpha/beta hydrolase"/>
    <property type="match status" value="1"/>
</dbReference>
<dbReference type="InterPro" id="IPR050278">
    <property type="entry name" value="Serine_Prot_S9B/DPPIV"/>
</dbReference>
<accession>A0A8J7GHW4</accession>
<dbReference type="GO" id="GO:0008239">
    <property type="term" value="F:dipeptidyl-peptidase activity"/>
    <property type="evidence" value="ECO:0007669"/>
    <property type="project" value="UniProtKB-EC"/>
</dbReference>
<protein>
    <submittedName>
        <fullName evidence="3">Dipeptidyl-peptidase-4</fullName>
        <ecNumber evidence="3">3.4.14.5</ecNumber>
    </submittedName>
</protein>
<dbReference type="InterPro" id="IPR001375">
    <property type="entry name" value="Peptidase_S9_cat"/>
</dbReference>
<dbReference type="SUPFAM" id="SSF53474">
    <property type="entry name" value="alpha/beta-Hydrolases"/>
    <property type="match status" value="1"/>
</dbReference>
<dbReference type="EMBL" id="JADOUF010000001">
    <property type="protein sequence ID" value="MBG6137815.1"/>
    <property type="molecule type" value="Genomic_DNA"/>
</dbReference>
<dbReference type="Proteomes" id="UP000622552">
    <property type="component" value="Unassembled WGS sequence"/>
</dbReference>
<dbReference type="Gene3D" id="2.140.10.30">
    <property type="entry name" value="Dipeptidylpeptidase IV, N-terminal domain"/>
    <property type="match status" value="1"/>
</dbReference>
<dbReference type="Pfam" id="PF00326">
    <property type="entry name" value="Peptidase_S9"/>
    <property type="match status" value="1"/>
</dbReference>
<sequence>MLDAFLDASARTGRFTHGAPRAVTISADGSRLLLLRSTGPTDPVERLWTVDTATGAERLLADPLELFGRPVTYDDLPRAERELRERVRLHAPGIGSYAATGDHAVVAFVLGGRLFRVADGRAEEVPVAGPAFDPRPHGGRIAYVAGDAVHVTGIGRVTPDDGAVWGRAEFNAAEELGRTRGHWWGPDGDSLLVTRVDDSALVRRYLGDPARPEVAPVAQAYPRAGGPNADVELHVVRLNGLSTPVGWDRETYPYLTGVDGLVITVYDRLQQHSLLLAVDPVTGATTELAAFADEHWLECVPGTPCVLDDGRILSTVEEDTRSLAVDGAVITPPDLYVRRLVGNHGGGLLVEACDGDPAEQHLFVVHLDGRLDRLTHGAGTHSAVSGGGVLVTTSATLDGVTRTVTGALSAEPGHPLTDLSGPLPHLGRPVFARVTEHGLPTAVVYPRGHVAGRQLPVLLDVYGGPGYQAITHNPRVWTTKQWWADQGFLVVTVDNRGTPNVSPDFTRAMFRRFSQVALDDQVAALGTLADRHPDLDLSRVGVRGWSFGGYLAALAVLRRPDVFHAASAGAPPTDFRDYDTAYTERYLGLPADNPDGYAADALIADAPGLRRPLLLIHGLADDNVHPLHSLRLSEALTAHGRPHAMVAVPGVSHMTPEGVGERLAAIELDFLRANL</sequence>
<dbReference type="AlphaFoldDB" id="A0A8J7GHW4"/>
<feature type="domain" description="Dipeptidylpeptidase IV N-terminal" evidence="2">
    <location>
        <begin position="136"/>
        <end position="300"/>
    </location>
</feature>
<gene>
    <name evidence="3" type="ORF">IW245_004009</name>
</gene>
<dbReference type="SUPFAM" id="SSF82171">
    <property type="entry name" value="DPP6 N-terminal domain-like"/>
    <property type="match status" value="1"/>
</dbReference>
<dbReference type="EC" id="3.4.14.5" evidence="3"/>
<comment type="caution">
    <text evidence="3">The sequence shown here is derived from an EMBL/GenBank/DDBJ whole genome shotgun (WGS) entry which is preliminary data.</text>
</comment>
<dbReference type="InterPro" id="IPR002469">
    <property type="entry name" value="Peptidase_S9B_N"/>
</dbReference>
<reference evidence="3" key="1">
    <citation type="submission" date="2020-11" db="EMBL/GenBank/DDBJ databases">
        <title>Sequencing the genomes of 1000 actinobacteria strains.</title>
        <authorList>
            <person name="Klenk H.-P."/>
        </authorList>
    </citation>
    <scope>NUCLEOTIDE SEQUENCE</scope>
    <source>
        <strain evidence="3">DSM 45356</strain>
    </source>
</reference>